<dbReference type="EMBL" id="PKPP01001904">
    <property type="protein sequence ID" value="PWA79055.1"/>
    <property type="molecule type" value="Genomic_DNA"/>
</dbReference>
<comment type="caution">
    <text evidence="7">The sequence shown here is derived from an EMBL/GenBank/DDBJ whole genome shotgun (WGS) entry which is preliminary data.</text>
</comment>
<accession>A0A2U1NZW0</accession>
<keyword evidence="4" id="KW-1133">Transmembrane helix</keyword>
<proteinExistence type="inferred from homology"/>
<comment type="subcellular location">
    <subcellularLocation>
        <location evidence="1">Membrane</location>
    </subcellularLocation>
</comment>
<evidence type="ECO:0000256" key="2">
    <source>
        <dbReference type="ARBA" id="ARBA00009074"/>
    </source>
</evidence>
<dbReference type="GO" id="GO:0016020">
    <property type="term" value="C:membrane"/>
    <property type="evidence" value="ECO:0007669"/>
    <property type="project" value="UniProtKB-SubCell"/>
</dbReference>
<protein>
    <submittedName>
        <fullName evidence="7">Uncharacterized protein</fullName>
    </submittedName>
</protein>
<dbReference type="PANTHER" id="PTHR31113">
    <property type="entry name" value="UPF0496 PROTEIN 3-RELATED"/>
    <property type="match status" value="1"/>
</dbReference>
<keyword evidence="5" id="KW-0472">Membrane</keyword>
<keyword evidence="8" id="KW-1185">Reference proteome</keyword>
<dbReference type="Pfam" id="PF05055">
    <property type="entry name" value="DUF677"/>
    <property type="match status" value="1"/>
</dbReference>
<sequence>MATFAALICFVVAAAIVAPPMATTSVIPLGSIGKWINSLLKNYENAIKGQKEIISSMQVGFFVAIRDLDTIQGCRPIVVVVMLDELGLLSYKELLSRHRLNKASSPLVWYRPLQFGNKGDSSHPKRFDYVMPQFSDKS</sequence>
<dbReference type="PANTHER" id="PTHR31113:SF3">
    <property type="entry name" value="UPF0496 PROTEIN 1"/>
    <property type="match status" value="1"/>
</dbReference>
<dbReference type="Proteomes" id="UP000245207">
    <property type="component" value="Unassembled WGS sequence"/>
</dbReference>
<organism evidence="7 8">
    <name type="scientific">Artemisia annua</name>
    <name type="common">Sweet wormwood</name>
    <dbReference type="NCBI Taxonomy" id="35608"/>
    <lineage>
        <taxon>Eukaryota</taxon>
        <taxon>Viridiplantae</taxon>
        <taxon>Streptophyta</taxon>
        <taxon>Embryophyta</taxon>
        <taxon>Tracheophyta</taxon>
        <taxon>Spermatophyta</taxon>
        <taxon>Magnoliopsida</taxon>
        <taxon>eudicotyledons</taxon>
        <taxon>Gunneridae</taxon>
        <taxon>Pentapetalae</taxon>
        <taxon>asterids</taxon>
        <taxon>campanulids</taxon>
        <taxon>Asterales</taxon>
        <taxon>Asteraceae</taxon>
        <taxon>Asteroideae</taxon>
        <taxon>Anthemideae</taxon>
        <taxon>Artemisiinae</taxon>
        <taxon>Artemisia</taxon>
    </lineage>
</organism>
<evidence type="ECO:0000256" key="1">
    <source>
        <dbReference type="ARBA" id="ARBA00004370"/>
    </source>
</evidence>
<gene>
    <name evidence="7" type="ORF">CTI12_AA105140</name>
</gene>
<evidence type="ECO:0000256" key="4">
    <source>
        <dbReference type="ARBA" id="ARBA00022989"/>
    </source>
</evidence>
<dbReference type="AlphaFoldDB" id="A0A2U1NZW0"/>
<evidence type="ECO:0000256" key="5">
    <source>
        <dbReference type="ARBA" id="ARBA00023136"/>
    </source>
</evidence>
<dbReference type="STRING" id="35608.A0A2U1NZW0"/>
<evidence type="ECO:0000313" key="8">
    <source>
        <dbReference type="Proteomes" id="UP000245207"/>
    </source>
</evidence>
<evidence type="ECO:0000313" key="7">
    <source>
        <dbReference type="EMBL" id="PWA79055.1"/>
    </source>
</evidence>
<feature type="signal peptide" evidence="6">
    <location>
        <begin position="1"/>
        <end position="24"/>
    </location>
</feature>
<name>A0A2U1NZW0_ARTAN</name>
<feature type="chain" id="PRO_5015415378" evidence="6">
    <location>
        <begin position="25"/>
        <end position="138"/>
    </location>
</feature>
<keyword evidence="3" id="KW-0812">Transmembrane</keyword>
<dbReference type="InterPro" id="IPR007749">
    <property type="entry name" value="DUF677"/>
</dbReference>
<reference evidence="7 8" key="1">
    <citation type="journal article" date="2018" name="Mol. Plant">
        <title>The genome of Artemisia annua provides insight into the evolution of Asteraceae family and artemisinin biosynthesis.</title>
        <authorList>
            <person name="Shen Q."/>
            <person name="Zhang L."/>
            <person name="Liao Z."/>
            <person name="Wang S."/>
            <person name="Yan T."/>
            <person name="Shi P."/>
            <person name="Liu M."/>
            <person name="Fu X."/>
            <person name="Pan Q."/>
            <person name="Wang Y."/>
            <person name="Lv Z."/>
            <person name="Lu X."/>
            <person name="Zhang F."/>
            <person name="Jiang W."/>
            <person name="Ma Y."/>
            <person name="Chen M."/>
            <person name="Hao X."/>
            <person name="Li L."/>
            <person name="Tang Y."/>
            <person name="Lv G."/>
            <person name="Zhou Y."/>
            <person name="Sun X."/>
            <person name="Brodelius P.E."/>
            <person name="Rose J.K.C."/>
            <person name="Tang K."/>
        </authorList>
    </citation>
    <scope>NUCLEOTIDE SEQUENCE [LARGE SCALE GENOMIC DNA]</scope>
    <source>
        <strain evidence="8">cv. Huhao1</strain>
        <tissue evidence="7">Leaf</tissue>
    </source>
</reference>
<evidence type="ECO:0000256" key="6">
    <source>
        <dbReference type="SAM" id="SignalP"/>
    </source>
</evidence>
<evidence type="ECO:0000256" key="3">
    <source>
        <dbReference type="ARBA" id="ARBA00022692"/>
    </source>
</evidence>
<keyword evidence="6" id="KW-0732">Signal</keyword>
<comment type="similarity">
    <text evidence="2">Belongs to the UPF0496 family.</text>
</comment>
<dbReference type="OrthoDB" id="1747659at2759"/>